<proteinExistence type="predicted"/>
<sequence>MPRRTALLVGALAVSCGSLVLAAALGAAGPVAIPAEGPWSVHVEGPSEGDAECAADPAVALALTPAIMPPVGTSFNLVPDATRADLERVVSCLEKHVSTSRINVVPTGTPAAP</sequence>
<dbReference type="EMBL" id="JACSQQ010000035">
    <property type="protein sequence ID" value="MBD7951968.1"/>
    <property type="molecule type" value="Genomic_DNA"/>
</dbReference>
<evidence type="ECO:0000313" key="3">
    <source>
        <dbReference type="Proteomes" id="UP000641803"/>
    </source>
</evidence>
<evidence type="ECO:0000256" key="1">
    <source>
        <dbReference type="SAM" id="SignalP"/>
    </source>
</evidence>
<feature type="signal peptide" evidence="1">
    <location>
        <begin position="1"/>
        <end position="22"/>
    </location>
</feature>
<accession>A0ABR8RW04</accession>
<dbReference type="Proteomes" id="UP000641803">
    <property type="component" value="Unassembled WGS sequence"/>
</dbReference>
<gene>
    <name evidence="2" type="ORF">H9652_16315</name>
</gene>
<reference evidence="2 3" key="1">
    <citation type="submission" date="2020-08" db="EMBL/GenBank/DDBJ databases">
        <title>A Genomic Blueprint of the Chicken Gut Microbiome.</title>
        <authorList>
            <person name="Gilroy R."/>
            <person name="Ravi A."/>
            <person name="Getino M."/>
            <person name="Pursley I."/>
            <person name="Horton D.L."/>
            <person name="Alikhan N.-F."/>
            <person name="Baker D."/>
            <person name="Gharbi K."/>
            <person name="Hall N."/>
            <person name="Watson M."/>
            <person name="Adriaenssens E.M."/>
            <person name="Foster-Nyarko E."/>
            <person name="Jarju S."/>
            <person name="Secka A."/>
            <person name="Antonio M."/>
            <person name="Oren A."/>
            <person name="Chaudhuri R."/>
            <person name="La Ragione R.M."/>
            <person name="Hildebrand F."/>
            <person name="Pallen M.J."/>
        </authorList>
    </citation>
    <scope>NUCLEOTIDE SEQUENCE [LARGE SCALE GENOMIC DNA]</scope>
    <source>
        <strain evidence="2 3">Sa4CUA1</strain>
    </source>
</reference>
<name>A0ABR8RW04_9CELL</name>
<organism evidence="2 3">
    <name type="scientific">Oerskovia rustica</name>
    <dbReference type="NCBI Taxonomy" id="2762237"/>
    <lineage>
        <taxon>Bacteria</taxon>
        <taxon>Bacillati</taxon>
        <taxon>Actinomycetota</taxon>
        <taxon>Actinomycetes</taxon>
        <taxon>Micrococcales</taxon>
        <taxon>Cellulomonadaceae</taxon>
        <taxon>Oerskovia</taxon>
    </lineage>
</organism>
<feature type="chain" id="PRO_5045321661" evidence="1">
    <location>
        <begin position="23"/>
        <end position="113"/>
    </location>
</feature>
<keyword evidence="1" id="KW-0732">Signal</keyword>
<dbReference type="PROSITE" id="PS51257">
    <property type="entry name" value="PROKAR_LIPOPROTEIN"/>
    <property type="match status" value="1"/>
</dbReference>
<evidence type="ECO:0000313" key="2">
    <source>
        <dbReference type="EMBL" id="MBD7951968.1"/>
    </source>
</evidence>
<dbReference type="RefSeq" id="WP_191797361.1">
    <property type="nucleotide sequence ID" value="NZ_JACSQQ010000035.1"/>
</dbReference>
<comment type="caution">
    <text evidence="2">The sequence shown here is derived from an EMBL/GenBank/DDBJ whole genome shotgun (WGS) entry which is preliminary data.</text>
</comment>
<keyword evidence="3" id="KW-1185">Reference proteome</keyword>
<protein>
    <submittedName>
        <fullName evidence="2">Uncharacterized protein</fullName>
    </submittedName>
</protein>